<keyword evidence="1" id="KW-0862">Zinc</keyword>
<dbReference type="Gene3D" id="3.30.40.10">
    <property type="entry name" value="Zinc/RING finger domain, C3HC4 (zinc finger)"/>
    <property type="match status" value="1"/>
</dbReference>
<dbReference type="EMBL" id="CAID01000017">
    <property type="protein sequence ID" value="CEG00606.1"/>
    <property type="molecule type" value="Genomic_DNA"/>
</dbReference>
<keyword evidence="1" id="KW-0863">Zinc-finger</keyword>
<reference evidence="5 6" key="2">
    <citation type="journal article" date="2014" name="BMC Genomics">
        <title>An improved genome of the model marine alga Ostreococcus tauri unfolds by assessing Illumina de novo assemblies.</title>
        <authorList>
            <person name="Blanc-Mathieu R."/>
            <person name="Verhelst B."/>
            <person name="Derelle E."/>
            <person name="Rombauts S."/>
            <person name="Bouget F.Y."/>
            <person name="Carre I."/>
            <person name="Chateau A."/>
            <person name="Eyre-Walker A."/>
            <person name="Grimsley N."/>
            <person name="Moreau H."/>
            <person name="Piegu B."/>
            <person name="Rivals E."/>
            <person name="Schackwitz W."/>
            <person name="Van de Peer Y."/>
            <person name="Piganeau G."/>
        </authorList>
    </citation>
    <scope>NUCLEOTIDE SEQUENCE [LARGE SCALE GENOMIC DNA]</scope>
    <source>
        <strain evidence="6">OTTH 0595 / CCAP 157/2 / RCC745</strain>
    </source>
</reference>
<dbReference type="RefSeq" id="XP_022840473.1">
    <property type="nucleotide sequence ID" value="XM_022984523.1"/>
</dbReference>
<feature type="transmembrane region" description="Helical" evidence="3">
    <location>
        <begin position="202"/>
        <end position="221"/>
    </location>
</feature>
<dbReference type="Proteomes" id="UP000009170">
    <property type="component" value="Unassembled WGS sequence"/>
</dbReference>
<evidence type="ECO:0000256" key="3">
    <source>
        <dbReference type="SAM" id="Phobius"/>
    </source>
</evidence>
<proteinExistence type="predicted"/>
<name>A0A096P9G7_OSTTA</name>
<comment type="caution">
    <text evidence="5">The sequence shown here is derived from an EMBL/GenBank/DDBJ whole genome shotgun (WGS) entry which is preliminary data.</text>
</comment>
<reference evidence="6" key="1">
    <citation type="journal article" date="2006" name="Proc. Natl. Acad. Sci. U.S.A.">
        <title>Genome analysis of the smallest free-living eukaryote Ostreococcus tauri unveils many unique features.</title>
        <authorList>
            <person name="Derelle E."/>
            <person name="Ferraz C."/>
            <person name="Rombauts S."/>
            <person name="Rouze P."/>
            <person name="Worden A.Z."/>
            <person name="Robbens S."/>
            <person name="Partensky F."/>
            <person name="Degroeve S."/>
            <person name="Echeynie S."/>
            <person name="Cooke R."/>
            <person name="Saeys Y."/>
            <person name="Wuyts J."/>
            <person name="Jabbari K."/>
            <person name="Bowler C."/>
            <person name="Panaud O."/>
            <person name="Piegu B."/>
            <person name="Ball S.G."/>
            <person name="Ral J.-P."/>
            <person name="Bouget F.-Y."/>
            <person name="Piganeau G."/>
            <person name="De Baets B."/>
            <person name="Picard A."/>
            <person name="Delseny M."/>
            <person name="Demaille J."/>
            <person name="Van de Peer Y."/>
            <person name="Moreau H."/>
        </authorList>
    </citation>
    <scope>NUCLEOTIDE SEQUENCE [LARGE SCALE GENOMIC DNA]</scope>
    <source>
        <strain evidence="6">OTTH 0595 / CCAP 157/2 / RCC745</strain>
    </source>
</reference>
<keyword evidence="3" id="KW-1133">Transmembrane helix</keyword>
<keyword evidence="3" id="KW-0812">Transmembrane</keyword>
<evidence type="ECO:0000256" key="1">
    <source>
        <dbReference type="PROSITE-ProRule" id="PRU00175"/>
    </source>
</evidence>
<organism evidence="5 6">
    <name type="scientific">Ostreococcus tauri</name>
    <name type="common">Marine green alga</name>
    <dbReference type="NCBI Taxonomy" id="70448"/>
    <lineage>
        <taxon>Eukaryota</taxon>
        <taxon>Viridiplantae</taxon>
        <taxon>Chlorophyta</taxon>
        <taxon>Mamiellophyceae</taxon>
        <taxon>Mamiellales</taxon>
        <taxon>Bathycoccaceae</taxon>
        <taxon>Ostreococcus</taxon>
    </lineage>
</organism>
<dbReference type="InterPro" id="IPR013083">
    <property type="entry name" value="Znf_RING/FYVE/PHD"/>
</dbReference>
<keyword evidence="1" id="KW-0479">Metal-binding</keyword>
<sequence length="287" mass="31109">MPDQASPSCAICLEDIVNDAGALYDAPCCGARASESSVQFHATCVRAMCSMSTDGVAACPRCRSAIKARESRDRETPVTFVAAEATNVCVVCRQRRALGTTCDACGGAVRLRYVCERCGRTQVIPHPMWRYMPSGPFSVSAQTWACHRGCGDYTRWTVHPEDAARVPRYDVPRGWGNEEEWYAAIRDEMERRARTPRRESRWLVVAAVVAFCAFVVAAVFANGGEGGDANVQVEATRAYRTVTTRTRAIHSSSSGSTRNSEASASSRDSAAYRAAAMRGANVTAADL</sequence>
<feature type="region of interest" description="Disordered" evidence="2">
    <location>
        <begin position="246"/>
        <end position="268"/>
    </location>
</feature>
<accession>A0A096P9G7</accession>
<dbReference type="InParanoid" id="A0A096P9G7"/>
<feature type="compositionally biased region" description="Low complexity" evidence="2">
    <location>
        <begin position="258"/>
        <end position="268"/>
    </location>
</feature>
<dbReference type="GeneID" id="9838075"/>
<dbReference type="GO" id="GO:0008270">
    <property type="term" value="F:zinc ion binding"/>
    <property type="evidence" value="ECO:0007669"/>
    <property type="project" value="UniProtKB-KW"/>
</dbReference>
<dbReference type="OrthoDB" id="42146at2759"/>
<dbReference type="InterPro" id="IPR001841">
    <property type="entry name" value="Znf_RING"/>
</dbReference>
<dbReference type="KEGG" id="ota:OT_ostta17g01700"/>
<keyword evidence="6" id="KW-1185">Reference proteome</keyword>
<evidence type="ECO:0000313" key="5">
    <source>
        <dbReference type="EMBL" id="CEG00606.1"/>
    </source>
</evidence>
<evidence type="ECO:0000259" key="4">
    <source>
        <dbReference type="PROSITE" id="PS50089"/>
    </source>
</evidence>
<dbReference type="PROSITE" id="PS50089">
    <property type="entry name" value="ZF_RING_2"/>
    <property type="match status" value="1"/>
</dbReference>
<dbReference type="AlphaFoldDB" id="A0A096P9G7"/>
<feature type="domain" description="RING-type" evidence="4">
    <location>
        <begin position="9"/>
        <end position="63"/>
    </location>
</feature>
<evidence type="ECO:0000256" key="2">
    <source>
        <dbReference type="SAM" id="MobiDB-lite"/>
    </source>
</evidence>
<gene>
    <name evidence="5" type="ORF">OT_ostta17g01700</name>
</gene>
<protein>
    <submittedName>
        <fullName evidence="5">Zinc finger, RING/FYVE/PHD-type</fullName>
    </submittedName>
</protein>
<keyword evidence="3" id="KW-0472">Membrane</keyword>
<evidence type="ECO:0000313" key="6">
    <source>
        <dbReference type="Proteomes" id="UP000009170"/>
    </source>
</evidence>